<evidence type="ECO:0000256" key="1">
    <source>
        <dbReference type="ARBA" id="ARBA00004370"/>
    </source>
</evidence>
<dbReference type="EMBL" id="JAKUCV010006139">
    <property type="protein sequence ID" value="KAJ4828556.1"/>
    <property type="molecule type" value="Genomic_DNA"/>
</dbReference>
<protein>
    <recommendedName>
        <fullName evidence="6">Fatty acid desaturase domain-containing protein</fullName>
    </recommendedName>
</protein>
<evidence type="ECO:0000259" key="6">
    <source>
        <dbReference type="Pfam" id="PF00487"/>
    </source>
</evidence>
<accession>A0A9Q0J3T4</accession>
<dbReference type="CDD" id="cd03507">
    <property type="entry name" value="Delta12-FADS-like"/>
    <property type="match status" value="1"/>
</dbReference>
<feature type="transmembrane region" description="Helical" evidence="5">
    <location>
        <begin position="173"/>
        <end position="190"/>
    </location>
</feature>
<proteinExistence type="inferred from homology"/>
<comment type="similarity">
    <text evidence="2">Belongs to the fatty acid desaturase type 1 family.</text>
</comment>
<dbReference type="Proteomes" id="UP001141552">
    <property type="component" value="Unassembled WGS sequence"/>
</dbReference>
<feature type="transmembrane region" description="Helical" evidence="5">
    <location>
        <begin position="82"/>
        <end position="99"/>
    </location>
</feature>
<keyword evidence="5" id="KW-0812">Transmembrane</keyword>
<dbReference type="InterPro" id="IPR012171">
    <property type="entry name" value="Fatty_acid_desaturase"/>
</dbReference>
<keyword evidence="5" id="KW-0472">Membrane</keyword>
<comment type="caution">
    <text evidence="7">The sequence shown here is derived from an EMBL/GenBank/DDBJ whole genome shotgun (WGS) entry which is preliminary data.</text>
</comment>
<feature type="transmembrane region" description="Helical" evidence="5">
    <location>
        <begin position="217"/>
        <end position="236"/>
    </location>
</feature>
<feature type="transmembrane region" description="Helical" evidence="5">
    <location>
        <begin position="48"/>
        <end position="70"/>
    </location>
</feature>
<gene>
    <name evidence="7" type="ORF">Tsubulata_020279</name>
</gene>
<evidence type="ECO:0000256" key="3">
    <source>
        <dbReference type="ARBA" id="ARBA00023002"/>
    </source>
</evidence>
<evidence type="ECO:0000256" key="5">
    <source>
        <dbReference type="SAM" id="Phobius"/>
    </source>
</evidence>
<name>A0A9Q0J3T4_9ROSI</name>
<keyword evidence="5" id="KW-1133">Transmembrane helix</keyword>
<dbReference type="GO" id="GO:0006629">
    <property type="term" value="P:lipid metabolic process"/>
    <property type="evidence" value="ECO:0007669"/>
    <property type="project" value="UniProtKB-KW"/>
</dbReference>
<evidence type="ECO:0000256" key="2">
    <source>
        <dbReference type="ARBA" id="ARBA00009295"/>
    </source>
</evidence>
<dbReference type="PANTHER" id="PTHR32100">
    <property type="entry name" value="OMEGA-6 FATTY ACID DESATURASE, CHLOROPLASTIC"/>
    <property type="match status" value="1"/>
</dbReference>
<evidence type="ECO:0000256" key="4">
    <source>
        <dbReference type="ARBA" id="ARBA00023098"/>
    </source>
</evidence>
<evidence type="ECO:0000313" key="7">
    <source>
        <dbReference type="EMBL" id="KAJ4828556.1"/>
    </source>
</evidence>
<organism evidence="7 8">
    <name type="scientific">Turnera subulata</name>
    <dbReference type="NCBI Taxonomy" id="218843"/>
    <lineage>
        <taxon>Eukaryota</taxon>
        <taxon>Viridiplantae</taxon>
        <taxon>Streptophyta</taxon>
        <taxon>Embryophyta</taxon>
        <taxon>Tracheophyta</taxon>
        <taxon>Spermatophyta</taxon>
        <taxon>Magnoliopsida</taxon>
        <taxon>eudicotyledons</taxon>
        <taxon>Gunneridae</taxon>
        <taxon>Pentapetalae</taxon>
        <taxon>rosids</taxon>
        <taxon>fabids</taxon>
        <taxon>Malpighiales</taxon>
        <taxon>Passifloraceae</taxon>
        <taxon>Turnera</taxon>
    </lineage>
</organism>
<keyword evidence="3" id="KW-0560">Oxidoreductase</keyword>
<dbReference type="AlphaFoldDB" id="A0A9Q0J3T4"/>
<sequence length="381" mass="44000">MVAGSGNKMQEIMQRGKRVPHTRPPFSIGDLKKAIPPHCFERSLLRSLLYLVCDLTAIFLLYHTTTYFHLLPSPLAYIAWPVYWFLQGCVFTGVWMIAHECGHHGFSQYKWFNDTLGFFLHSALLIPYFSWKYSHRRHHSNTGSLDHDELFVPKVKSKVPWFSKYLNNPPGRALRLATTLIIGLPLHYIFNVSGRDYGRFASHFDPNSPIYSDQERLQIYISDVGVFATVYALYQIAMAYGFAWLMCVYGMPYLVHNALVVTIVYLHHTHPDLPHYDSSEWDWLRGALSTVDRDYGFFLNTLFHNITDAHVVHHLISTIPHYHAVEATKAIKPILGDYYQSDDTPVHKALWRSMTECLYVHPDEGSSTIQGVYWYGSKFSS</sequence>
<reference evidence="7" key="1">
    <citation type="submission" date="2022-02" db="EMBL/GenBank/DDBJ databases">
        <authorList>
            <person name="Henning P.M."/>
            <person name="McCubbin A.G."/>
            <person name="Shore J.S."/>
        </authorList>
    </citation>
    <scope>NUCLEOTIDE SEQUENCE</scope>
    <source>
        <strain evidence="7">F60SS</strain>
        <tissue evidence="7">Leaves</tissue>
    </source>
</reference>
<feature type="transmembrane region" description="Helical" evidence="5">
    <location>
        <begin position="111"/>
        <end position="131"/>
    </location>
</feature>
<dbReference type="InterPro" id="IPR005804">
    <property type="entry name" value="FA_desaturase_dom"/>
</dbReference>
<reference evidence="7" key="2">
    <citation type="journal article" date="2023" name="Plants (Basel)">
        <title>Annotation of the Turnera subulata (Passifloraceae) Draft Genome Reveals the S-Locus Evolved after the Divergence of Turneroideae from Passifloroideae in a Stepwise Manner.</title>
        <authorList>
            <person name="Henning P.M."/>
            <person name="Roalson E.H."/>
            <person name="Mir W."/>
            <person name="McCubbin A.G."/>
            <person name="Shore J.S."/>
        </authorList>
    </citation>
    <scope>NUCLEOTIDE SEQUENCE</scope>
    <source>
        <strain evidence="7">F60SS</strain>
    </source>
</reference>
<evidence type="ECO:0000313" key="8">
    <source>
        <dbReference type="Proteomes" id="UP001141552"/>
    </source>
</evidence>
<dbReference type="OrthoDB" id="1461976at2759"/>
<dbReference type="GO" id="GO:0016020">
    <property type="term" value="C:membrane"/>
    <property type="evidence" value="ECO:0007669"/>
    <property type="project" value="UniProtKB-SubCell"/>
</dbReference>
<feature type="domain" description="Fatty acid desaturase" evidence="6">
    <location>
        <begin position="79"/>
        <end position="341"/>
    </location>
</feature>
<dbReference type="GO" id="GO:0016491">
    <property type="term" value="F:oxidoreductase activity"/>
    <property type="evidence" value="ECO:0007669"/>
    <property type="project" value="UniProtKB-KW"/>
</dbReference>
<dbReference type="Pfam" id="PF00487">
    <property type="entry name" value="FA_desaturase"/>
    <property type="match status" value="1"/>
</dbReference>
<keyword evidence="8" id="KW-1185">Reference proteome</keyword>
<comment type="subcellular location">
    <subcellularLocation>
        <location evidence="1">Membrane</location>
    </subcellularLocation>
</comment>
<keyword evidence="4" id="KW-0443">Lipid metabolism</keyword>